<dbReference type="InterPro" id="IPR015943">
    <property type="entry name" value="WD40/YVTN_repeat-like_dom_sf"/>
</dbReference>
<reference evidence="4" key="1">
    <citation type="journal article" date="2019" name="Int. J. Syst. Evol. Microbiol.">
        <title>The Global Catalogue of Microorganisms (GCM) 10K type strain sequencing project: providing services to taxonomists for standard genome sequencing and annotation.</title>
        <authorList>
            <consortium name="The Broad Institute Genomics Platform"/>
            <consortium name="The Broad Institute Genome Sequencing Center for Infectious Disease"/>
            <person name="Wu L."/>
            <person name="Ma J."/>
        </authorList>
    </citation>
    <scope>NUCLEOTIDE SEQUENCE [LARGE SCALE GENOMIC DNA]</scope>
    <source>
        <strain evidence="4">CGMCC 1.18578</strain>
    </source>
</reference>
<sequence>MRFRNPIKLLFVTILIAVPLLGCSNGNGVATNSTVSPSIMPSATPEETASVPPSPEEPSSSPVSSESPPPASSLPPPKLGTVTAMRLADYKTGWTGGEGWIARTRNGGNSWTKQWEGQETVQQLFALNNIEAWATLDKGDAKELSLIRTTDGGSNWSAAGTVPNRDFLHFVSANEAFSGNDHTTDGGKTWTTYKLPAETVGNAYFHDKNNGWIVTQTNGKFDFRRTTDGAKSWKVVYTRATEAPVTGTVIRSAGKNDAWIELIGDSGMSQTSYSLFHTESGGKSWTPVLANNQAGSGPAPGFKMSEETKVPRNDGSSPGTLNVVNTKVAFMGGRCSACDLSNTMGKTTDGGATWVNLKAAFPGYGPQFIGAQDADHIWWINTENEQPSVLYTSSDGGNTWNKTYTFDK</sequence>
<accession>A0ABW0R6S2</accession>
<keyword evidence="4" id="KW-1185">Reference proteome</keyword>
<dbReference type="Gene3D" id="2.130.10.10">
    <property type="entry name" value="YVTN repeat-like/Quinoprotein amine dehydrogenase"/>
    <property type="match status" value="2"/>
</dbReference>
<feature type="compositionally biased region" description="Low complexity" evidence="1">
    <location>
        <begin position="44"/>
        <end position="66"/>
    </location>
</feature>
<protein>
    <submittedName>
        <fullName evidence="3">WD40/YVTN/BNR-like repeat-containing protein</fullName>
    </submittedName>
</protein>
<proteinExistence type="predicted"/>
<evidence type="ECO:0000313" key="3">
    <source>
        <dbReference type="EMBL" id="MFC5531522.1"/>
    </source>
</evidence>
<dbReference type="Proteomes" id="UP001596108">
    <property type="component" value="Unassembled WGS sequence"/>
</dbReference>
<comment type="caution">
    <text evidence="3">The sequence shown here is derived from an EMBL/GenBank/DDBJ whole genome shotgun (WGS) entry which is preliminary data.</text>
</comment>
<evidence type="ECO:0000256" key="2">
    <source>
        <dbReference type="SAM" id="SignalP"/>
    </source>
</evidence>
<evidence type="ECO:0000256" key="1">
    <source>
        <dbReference type="SAM" id="MobiDB-lite"/>
    </source>
</evidence>
<dbReference type="EMBL" id="JBHSNC010000054">
    <property type="protein sequence ID" value="MFC5531522.1"/>
    <property type="molecule type" value="Genomic_DNA"/>
</dbReference>
<feature type="signal peptide" evidence="2">
    <location>
        <begin position="1"/>
        <end position="30"/>
    </location>
</feature>
<dbReference type="SUPFAM" id="SSF110296">
    <property type="entry name" value="Oligoxyloglucan reducing end-specific cellobiohydrolase"/>
    <property type="match status" value="1"/>
</dbReference>
<name>A0ABW0R6S2_9BACL</name>
<dbReference type="CDD" id="cd15482">
    <property type="entry name" value="Sialidase_non-viral"/>
    <property type="match status" value="1"/>
</dbReference>
<dbReference type="RefSeq" id="WP_378113481.1">
    <property type="nucleotide sequence ID" value="NZ_JBHSNC010000054.1"/>
</dbReference>
<keyword evidence="2" id="KW-0732">Signal</keyword>
<gene>
    <name evidence="3" type="ORF">ACFPQ4_19050</name>
</gene>
<feature type="compositionally biased region" description="Pro residues" evidence="1">
    <location>
        <begin position="67"/>
        <end position="78"/>
    </location>
</feature>
<feature type="chain" id="PRO_5047225619" evidence="2">
    <location>
        <begin position="31"/>
        <end position="408"/>
    </location>
</feature>
<evidence type="ECO:0000313" key="4">
    <source>
        <dbReference type="Proteomes" id="UP001596108"/>
    </source>
</evidence>
<organism evidence="3 4">
    <name type="scientific">Cohnella yongneupensis</name>
    <dbReference type="NCBI Taxonomy" id="425006"/>
    <lineage>
        <taxon>Bacteria</taxon>
        <taxon>Bacillati</taxon>
        <taxon>Bacillota</taxon>
        <taxon>Bacilli</taxon>
        <taxon>Bacillales</taxon>
        <taxon>Paenibacillaceae</taxon>
        <taxon>Cohnella</taxon>
    </lineage>
</organism>
<feature type="region of interest" description="Disordered" evidence="1">
    <location>
        <begin position="36"/>
        <end position="80"/>
    </location>
</feature>